<protein>
    <recommendedName>
        <fullName evidence="1">Dynamin N-terminal domain-containing protein</fullName>
    </recommendedName>
</protein>
<dbReference type="InterPro" id="IPR045063">
    <property type="entry name" value="Dynamin_N"/>
</dbReference>
<evidence type="ECO:0000313" key="2">
    <source>
        <dbReference type="EMBL" id="BBO74048.1"/>
    </source>
</evidence>
<dbReference type="Gene3D" id="3.40.50.300">
    <property type="entry name" value="P-loop containing nucleotide triphosphate hydrolases"/>
    <property type="match status" value="1"/>
</dbReference>
<dbReference type="EMBL" id="AP021875">
    <property type="protein sequence ID" value="BBO74048.1"/>
    <property type="molecule type" value="Genomic_DNA"/>
</dbReference>
<dbReference type="SUPFAM" id="SSF52540">
    <property type="entry name" value="P-loop containing nucleoside triphosphate hydrolases"/>
    <property type="match status" value="1"/>
</dbReference>
<proteinExistence type="predicted"/>
<dbReference type="AlphaFoldDB" id="A0A5K7YZJ8"/>
<feature type="domain" description="Dynamin N-terminal" evidence="1">
    <location>
        <begin position="3"/>
        <end position="226"/>
    </location>
</feature>
<sequence>MRVAVVGAIKSGKSTFVNTLFGGDYLKRGAGVVTSIVTRVRIGSGLRAILYLKSWDEVNREIDQASVLLPSNSQSGETQPFDIRREKDRQVLSAALDDLAADQLISNDTRSAGSVLLECCLNGYERVRELVEADQRTVIFENGRFPEHRDFVGDDAMAVYLKDIQLEIDRSGLGQGVEIADCQGSDSPNPLHLAMIQDYLMMAHLTLYVISSRTGLRQADIRFLSMIRKMGIMDTVAFIVNCDFSEHESLEDLIEGVRKIEADLSVLCPEPKLFTFSALFHLMAQMEADLSPRDRDRYAHWCREAEMVAFADRERSRFEKFLEQKISREKSHLLLKNHLERLEIVAGGIGNWIAFNRDLLARDVNGARELADHAHRQQGRLDRLKQTVKNAIDGALLHAKRDLKSAIDGFFKEHDGGVVEGVVQFVRGYRVEMERYSENLKAAGFAKTLYMVFQEFKQAVDAHMAETVNPMVINFIRSREKILAEYLDEIAEPYGAMIDEALKPVTAAVNDEKNDQRRPRSTIRVGPELETIRKTAGLSLPPAAATMRYSAQIKTEAVMRFGFYKLVNLVKKALKKTGDKAHGEQFLALASGIKRMKRETERSILFHMKDYRENIKYQYMLKLADAAASALYGQVQDRFRHHGADLSRLVDLMGEERLDKEKVSASLAKMGEASSVLQEKISNLRNDLEQLNG</sequence>
<reference evidence="2 3" key="1">
    <citation type="submission" date="2019-11" db="EMBL/GenBank/DDBJ databases">
        <title>Comparative genomics of hydrocarbon-degrading Desulfosarcina strains.</title>
        <authorList>
            <person name="Watanabe M."/>
            <person name="Kojima H."/>
            <person name="Fukui M."/>
        </authorList>
    </citation>
    <scope>NUCLEOTIDE SEQUENCE [LARGE SCALE GENOMIC DNA]</scope>
    <source>
        <strain evidence="2 3">PP31</strain>
    </source>
</reference>
<dbReference type="KEGG" id="dwd:DSCW_14650"/>
<keyword evidence="3" id="KW-1185">Reference proteome</keyword>
<gene>
    <name evidence="2" type="ORF">DSCW_14650</name>
</gene>
<accession>A0A5K7YZJ8</accession>
<dbReference type="InterPro" id="IPR027417">
    <property type="entry name" value="P-loop_NTPase"/>
</dbReference>
<organism evidence="2 3">
    <name type="scientific">Desulfosarcina widdelii</name>
    <dbReference type="NCBI Taxonomy" id="947919"/>
    <lineage>
        <taxon>Bacteria</taxon>
        <taxon>Pseudomonadati</taxon>
        <taxon>Thermodesulfobacteriota</taxon>
        <taxon>Desulfobacteria</taxon>
        <taxon>Desulfobacterales</taxon>
        <taxon>Desulfosarcinaceae</taxon>
        <taxon>Desulfosarcina</taxon>
    </lineage>
</organism>
<dbReference type="Pfam" id="PF00350">
    <property type="entry name" value="Dynamin_N"/>
    <property type="match status" value="1"/>
</dbReference>
<name>A0A5K7YZJ8_9BACT</name>
<dbReference type="Proteomes" id="UP000427769">
    <property type="component" value="Chromosome"/>
</dbReference>
<evidence type="ECO:0000313" key="3">
    <source>
        <dbReference type="Proteomes" id="UP000427769"/>
    </source>
</evidence>
<evidence type="ECO:0000259" key="1">
    <source>
        <dbReference type="Pfam" id="PF00350"/>
    </source>
</evidence>